<dbReference type="InterPro" id="IPR018759">
    <property type="entry name" value="BBP2_2"/>
</dbReference>
<reference evidence="1 2" key="1">
    <citation type="submission" date="2019-11" db="EMBL/GenBank/DDBJ databases">
        <title>Comparative genomics of hydrocarbon-degrading Desulfosarcina strains.</title>
        <authorList>
            <person name="Watanabe M."/>
            <person name="Kojima H."/>
            <person name="Fukui M."/>
        </authorList>
    </citation>
    <scope>NUCLEOTIDE SEQUENCE [LARGE SCALE GENOMIC DNA]</scope>
    <source>
        <strain evidence="2">oXyS1</strain>
    </source>
</reference>
<dbReference type="InterPro" id="IPR011250">
    <property type="entry name" value="OMP/PagP_B-barrel"/>
</dbReference>
<accession>A0A5K8A7Z1</accession>
<gene>
    <name evidence="1" type="ORF">DSCOOX_17810</name>
</gene>
<keyword evidence="2" id="KW-1185">Reference proteome</keyword>
<dbReference type="EMBL" id="AP021879">
    <property type="protein sequence ID" value="BBO88601.1"/>
    <property type="molecule type" value="Genomic_DNA"/>
</dbReference>
<protein>
    <recommendedName>
        <fullName evidence="3">Outer membrane protein beta-barrel domain-containing protein</fullName>
    </recommendedName>
</protein>
<dbReference type="SUPFAM" id="SSF56935">
    <property type="entry name" value="Porins"/>
    <property type="match status" value="1"/>
</dbReference>
<dbReference type="SUPFAM" id="SSF56925">
    <property type="entry name" value="OMPA-like"/>
    <property type="match status" value="1"/>
</dbReference>
<dbReference type="InterPro" id="IPR023614">
    <property type="entry name" value="Porin_dom_sf"/>
</dbReference>
<organism evidence="1 2">
    <name type="scientific">Desulfosarcina ovata subsp. ovata</name>
    <dbReference type="NCBI Taxonomy" id="2752305"/>
    <lineage>
        <taxon>Bacteria</taxon>
        <taxon>Pseudomonadati</taxon>
        <taxon>Thermodesulfobacteriota</taxon>
        <taxon>Desulfobacteria</taxon>
        <taxon>Desulfobacterales</taxon>
        <taxon>Desulfosarcinaceae</taxon>
        <taxon>Desulfosarcina</taxon>
    </lineage>
</organism>
<sequence>MKKLIEYLVVGFLIVTPQMAGAEVIIMPHLSTGIEHTDNLYLAPDSEESDTITTVSPGVTVEFSGRTAALSASYAPSYTMYDKLENSDYWEHAVGLTGWWQATRHLRWEASHDYLRTEDPVSEEDLTIRRSIDVHTRNTTSTRMHYQFGVENTLYADGSYSSLDNDDPTIIDSKEYGGGAGVTYWFNVRWGLDVGTDYSEAKYDDGLDDYTEIGGRSRLNHRFNPHFTGFLEYQYTRHRPDEGTEDDYKVHGSGIGFDYAVDPTMDFSMSVHYLIRDQQDGENETETPVNLSLNKRFQRGSISLSGAGGYDYTAVTAENLGVYMYYEAAIAADYAFTSRLAGDLNGTYGYHDYQETTPHRKDDVFRAGCGLSFQVLRWLSMRAGYTYRTVSSTVDTNDYKENRVSLMLTLAPPRPYRF</sequence>
<name>A0A5K8A7Z1_9BACT</name>
<dbReference type="Gene3D" id="2.40.160.10">
    <property type="entry name" value="Porin"/>
    <property type="match status" value="1"/>
</dbReference>
<evidence type="ECO:0008006" key="3">
    <source>
        <dbReference type="Google" id="ProtNLM"/>
    </source>
</evidence>
<evidence type="ECO:0000313" key="2">
    <source>
        <dbReference type="Proteomes" id="UP000422108"/>
    </source>
</evidence>
<dbReference type="Pfam" id="PF10082">
    <property type="entry name" value="BBP2_2"/>
    <property type="match status" value="2"/>
</dbReference>
<dbReference type="RefSeq" id="WP_155309887.1">
    <property type="nucleotide sequence ID" value="NZ_AP021879.1"/>
</dbReference>
<proteinExistence type="predicted"/>
<dbReference type="Proteomes" id="UP000422108">
    <property type="component" value="Chromosome"/>
</dbReference>
<evidence type="ECO:0000313" key="1">
    <source>
        <dbReference type="EMBL" id="BBO88601.1"/>
    </source>
</evidence>
<dbReference type="AlphaFoldDB" id="A0A5K8A7Z1"/>